<evidence type="ECO:0000256" key="12">
    <source>
        <dbReference type="RuleBase" id="RU363034"/>
    </source>
</evidence>
<gene>
    <name evidence="16" type="primary">alphaTry</name>
</gene>
<keyword evidence="5 13" id="KW-0732">Signal</keyword>
<evidence type="ECO:0000256" key="13">
    <source>
        <dbReference type="SAM" id="SignalP"/>
    </source>
</evidence>
<organism evidence="15 16">
    <name type="scientific">Drosophila suzukii</name>
    <name type="common">Spotted-wing drosophila fruit fly</name>
    <dbReference type="NCBI Taxonomy" id="28584"/>
    <lineage>
        <taxon>Eukaryota</taxon>
        <taxon>Metazoa</taxon>
        <taxon>Ecdysozoa</taxon>
        <taxon>Arthropoda</taxon>
        <taxon>Hexapoda</taxon>
        <taxon>Insecta</taxon>
        <taxon>Pterygota</taxon>
        <taxon>Neoptera</taxon>
        <taxon>Endopterygota</taxon>
        <taxon>Diptera</taxon>
        <taxon>Brachycera</taxon>
        <taxon>Muscomorpha</taxon>
        <taxon>Ephydroidea</taxon>
        <taxon>Drosophilidae</taxon>
        <taxon>Drosophila</taxon>
        <taxon>Sophophora</taxon>
    </lineage>
</organism>
<feature type="signal peptide" evidence="13">
    <location>
        <begin position="1"/>
        <end position="16"/>
    </location>
</feature>
<evidence type="ECO:0000256" key="4">
    <source>
        <dbReference type="ARBA" id="ARBA00022670"/>
    </source>
</evidence>
<dbReference type="Proteomes" id="UP001652628">
    <property type="component" value="Chromosome 2R"/>
</dbReference>
<keyword evidence="4 12" id="KW-0645">Protease</keyword>
<dbReference type="GO" id="GO:0004252">
    <property type="term" value="F:serine-type endopeptidase activity"/>
    <property type="evidence" value="ECO:0007669"/>
    <property type="project" value="UniProtKB-EC"/>
</dbReference>
<dbReference type="InterPro" id="IPR009003">
    <property type="entry name" value="Peptidase_S1_PA"/>
</dbReference>
<dbReference type="InterPro" id="IPR050430">
    <property type="entry name" value="Peptidase_S1"/>
</dbReference>
<dbReference type="PANTHER" id="PTHR24276:SF91">
    <property type="entry name" value="AT26814P-RELATED"/>
    <property type="match status" value="1"/>
</dbReference>
<dbReference type="Gene3D" id="2.40.10.10">
    <property type="entry name" value="Trypsin-like serine proteases"/>
    <property type="match status" value="2"/>
</dbReference>
<evidence type="ECO:0000256" key="7">
    <source>
        <dbReference type="ARBA" id="ARBA00022825"/>
    </source>
</evidence>
<dbReference type="SUPFAM" id="SSF50494">
    <property type="entry name" value="Trypsin-like serine proteases"/>
    <property type="match status" value="1"/>
</dbReference>
<dbReference type="RefSeq" id="XP_016930594.4">
    <property type="nucleotide sequence ID" value="XM_017075105.4"/>
</dbReference>
<evidence type="ECO:0000313" key="16">
    <source>
        <dbReference type="RefSeq" id="XP_016930594.4"/>
    </source>
</evidence>
<dbReference type="AlphaFoldDB" id="A0AB39Z9V9"/>
<dbReference type="PANTHER" id="PTHR24276">
    <property type="entry name" value="POLYSERASE-RELATED"/>
    <property type="match status" value="1"/>
</dbReference>
<evidence type="ECO:0000256" key="5">
    <source>
        <dbReference type="ARBA" id="ARBA00022729"/>
    </source>
</evidence>
<comment type="subcellular location">
    <subcellularLocation>
        <location evidence="1">Secreted</location>
        <location evidence="1">Extracellular space</location>
    </subcellularLocation>
</comment>
<dbReference type="EC" id="3.4.21.4" evidence="11"/>
<comment type="similarity">
    <text evidence="2">Belongs to the peptidase S1 family.</text>
</comment>
<evidence type="ECO:0000259" key="14">
    <source>
        <dbReference type="PROSITE" id="PS50240"/>
    </source>
</evidence>
<evidence type="ECO:0000256" key="3">
    <source>
        <dbReference type="ARBA" id="ARBA00022525"/>
    </source>
</evidence>
<keyword evidence="3" id="KW-0964">Secreted</keyword>
<dbReference type="GeneID" id="108010252"/>
<dbReference type="InterPro" id="IPR018114">
    <property type="entry name" value="TRYPSIN_HIS"/>
</dbReference>
<evidence type="ECO:0000256" key="6">
    <source>
        <dbReference type="ARBA" id="ARBA00022801"/>
    </source>
</evidence>
<keyword evidence="7 12" id="KW-0720">Serine protease</keyword>
<dbReference type="CDD" id="cd00190">
    <property type="entry name" value="Tryp_SPc"/>
    <property type="match status" value="1"/>
</dbReference>
<feature type="chain" id="PRO_5047236548" description="trypsin" evidence="13">
    <location>
        <begin position="17"/>
        <end position="256"/>
    </location>
</feature>
<evidence type="ECO:0000256" key="11">
    <source>
        <dbReference type="ARBA" id="ARBA00038868"/>
    </source>
</evidence>
<comment type="catalytic activity">
    <reaction evidence="10">
        <text>Preferential cleavage: Arg-|-Xaa, Lys-|-Xaa.</text>
        <dbReference type="EC" id="3.4.21.4"/>
    </reaction>
</comment>
<proteinExistence type="inferred from homology"/>
<dbReference type="Pfam" id="PF00089">
    <property type="entry name" value="Trypsin"/>
    <property type="match status" value="1"/>
</dbReference>
<evidence type="ECO:0000256" key="2">
    <source>
        <dbReference type="ARBA" id="ARBA00007664"/>
    </source>
</evidence>
<dbReference type="InterPro" id="IPR001314">
    <property type="entry name" value="Peptidase_S1A"/>
</dbReference>
<dbReference type="InterPro" id="IPR001254">
    <property type="entry name" value="Trypsin_dom"/>
</dbReference>
<dbReference type="InterPro" id="IPR033116">
    <property type="entry name" value="TRYPSIN_SER"/>
</dbReference>
<dbReference type="InterPro" id="IPR043504">
    <property type="entry name" value="Peptidase_S1_PA_chymotrypsin"/>
</dbReference>
<protein>
    <recommendedName>
        <fullName evidence="11">trypsin</fullName>
        <ecNumber evidence="11">3.4.21.4</ecNumber>
    </recommendedName>
</protein>
<dbReference type="GO" id="GO:0006508">
    <property type="term" value="P:proteolysis"/>
    <property type="evidence" value="ECO:0007669"/>
    <property type="project" value="UniProtKB-KW"/>
</dbReference>
<dbReference type="PROSITE" id="PS50240">
    <property type="entry name" value="TRYPSIN_DOM"/>
    <property type="match status" value="1"/>
</dbReference>
<keyword evidence="8" id="KW-0865">Zymogen</keyword>
<feature type="domain" description="Peptidase S1" evidence="14">
    <location>
        <begin position="31"/>
        <end position="254"/>
    </location>
</feature>
<accession>A0AB39Z9V9</accession>
<dbReference type="PROSITE" id="PS00134">
    <property type="entry name" value="TRYPSIN_HIS"/>
    <property type="match status" value="1"/>
</dbReference>
<evidence type="ECO:0000256" key="10">
    <source>
        <dbReference type="ARBA" id="ARBA00036320"/>
    </source>
</evidence>
<dbReference type="PRINTS" id="PR00722">
    <property type="entry name" value="CHYMOTRYPSIN"/>
</dbReference>
<name>A0AB39Z9V9_DROSZ</name>
<dbReference type="GO" id="GO:0005576">
    <property type="term" value="C:extracellular region"/>
    <property type="evidence" value="ECO:0007669"/>
    <property type="project" value="UniProtKB-SubCell"/>
</dbReference>
<reference evidence="16" key="1">
    <citation type="submission" date="2025-08" db="UniProtKB">
        <authorList>
            <consortium name="RefSeq"/>
        </authorList>
    </citation>
    <scope>IDENTIFICATION</scope>
</reference>
<sequence length="256" mass="26067">MLKIVILLSAVVCALGGTVPEGLLPQLDGRIVGGSATTISSFPWQISLQRSGSHSCGGSIYSSNIIVTAAHCLQSVSASVLQVRAGSTYWSSGGVVAKVASFRNHEGYNANTMVNDIAVIRLSSSLSFSSNVKAIGLATYNPANGASAAVSGWGTLSSGSSSIPSQLQYVNVNIVSQSKCSSSTYGYGSQIRNTMICAAASGKDACQGDSGGPLVSGGVLVGVVSWGYGCAYSNYPGVYADVAVLRSWVISTANSI</sequence>
<dbReference type="PROSITE" id="PS00135">
    <property type="entry name" value="TRYPSIN_SER"/>
    <property type="match status" value="1"/>
</dbReference>
<keyword evidence="6 12" id="KW-0378">Hydrolase</keyword>
<evidence type="ECO:0000256" key="1">
    <source>
        <dbReference type="ARBA" id="ARBA00004239"/>
    </source>
</evidence>
<evidence type="ECO:0000256" key="9">
    <source>
        <dbReference type="ARBA" id="ARBA00023157"/>
    </source>
</evidence>
<evidence type="ECO:0000313" key="15">
    <source>
        <dbReference type="Proteomes" id="UP001652628"/>
    </source>
</evidence>
<dbReference type="SMART" id="SM00020">
    <property type="entry name" value="Tryp_SPc"/>
    <property type="match status" value="1"/>
</dbReference>
<keyword evidence="15" id="KW-1185">Reference proteome</keyword>
<keyword evidence="9" id="KW-1015">Disulfide bond</keyword>
<evidence type="ECO:0000256" key="8">
    <source>
        <dbReference type="ARBA" id="ARBA00023145"/>
    </source>
</evidence>